<feature type="site" description="Lowers pKa of active site Tyr" evidence="8">
    <location>
        <position position="80"/>
    </location>
</feature>
<dbReference type="SUPFAM" id="SSF51430">
    <property type="entry name" value="NAD(P)-linked oxidoreductase"/>
    <property type="match status" value="1"/>
</dbReference>
<dbReference type="InterPro" id="IPR023210">
    <property type="entry name" value="NADP_OxRdtase_dom"/>
</dbReference>
<dbReference type="PROSITE" id="PS00062">
    <property type="entry name" value="ALDOKETO_REDUCTASE_2"/>
    <property type="match status" value="1"/>
</dbReference>
<comment type="caution">
    <text evidence="10">The sequence shown here is derived from an EMBL/GenBank/DDBJ whole genome shotgun (WGS) entry which is preliminary data.</text>
</comment>
<dbReference type="InterPro" id="IPR020471">
    <property type="entry name" value="AKR"/>
</dbReference>
<dbReference type="PANTHER" id="PTHR43827:SF3">
    <property type="entry name" value="NADP-DEPENDENT OXIDOREDUCTASE DOMAIN-CONTAINING PROTEIN"/>
    <property type="match status" value="1"/>
</dbReference>
<evidence type="ECO:0000259" key="9">
    <source>
        <dbReference type="Pfam" id="PF00248"/>
    </source>
</evidence>
<protein>
    <submittedName>
        <fullName evidence="10">Probable glycerol dehydrogenase Gcy1</fullName>
    </submittedName>
</protein>
<dbReference type="GO" id="GO:0019568">
    <property type="term" value="P:arabinose catabolic process"/>
    <property type="evidence" value="ECO:0007669"/>
    <property type="project" value="UniProtKB-ARBA"/>
</dbReference>
<name>A0AAE8SWU1_9PEZI</name>
<feature type="domain" description="NADP-dependent oxidoreductase" evidence="9">
    <location>
        <begin position="22"/>
        <end position="276"/>
    </location>
</feature>
<keyword evidence="5" id="KW-0560">Oxidoreductase</keyword>
<evidence type="ECO:0000256" key="8">
    <source>
        <dbReference type="PIRSR" id="PIRSR000097-3"/>
    </source>
</evidence>
<dbReference type="AlphaFoldDB" id="A0AAE8SWU1"/>
<dbReference type="InterPro" id="IPR018170">
    <property type="entry name" value="Aldo/ket_reductase_CS"/>
</dbReference>
<sequence length="298" mass="32603">MAAVENTKRTATLNTGAEIPIIGLGTWQSAPNEVYQAVLSALKAGYRHIDTALAYGNEAEVGAAIRDSGVPRPEIWVTTKLDNPWHKRVPEGIDSSLASLGLDYVDLYLMHWPSSTRPDDLSAHHEGWNYVDTWREMQKLVGTGKVRNIGVSNFGITHLETLLADPECKVVPAVNQIELHPGNPSPKLVAYNTSKGIHSTGYSCLGSTNSPLYTNPTLLGIAESKGRTPQQVLLMWGLQKGWSVIPKSVSEGRIKGNFDVDGWDLSAEEVAQIDAIPDRFKVCGDAWLPIRVFFGDDE</sequence>
<dbReference type="GO" id="GO:0005737">
    <property type="term" value="C:cytoplasm"/>
    <property type="evidence" value="ECO:0007669"/>
    <property type="project" value="UniProtKB-SubCell"/>
</dbReference>
<dbReference type="FunFam" id="3.20.20.100:FF:000018">
    <property type="entry name" value="Glycerol dehydrogenase Gcy1"/>
    <property type="match status" value="1"/>
</dbReference>
<dbReference type="PIRSF" id="PIRSF000097">
    <property type="entry name" value="AKR"/>
    <property type="match status" value="1"/>
</dbReference>
<gene>
    <name evidence="10" type="ORF">DNG_06731</name>
</gene>
<keyword evidence="3" id="KW-0963">Cytoplasm</keyword>
<evidence type="ECO:0000256" key="6">
    <source>
        <dbReference type="PIRSR" id="PIRSR000097-1"/>
    </source>
</evidence>
<evidence type="ECO:0000313" key="11">
    <source>
        <dbReference type="Proteomes" id="UP001187682"/>
    </source>
</evidence>
<reference evidence="10" key="1">
    <citation type="submission" date="2018-03" db="EMBL/GenBank/DDBJ databases">
        <authorList>
            <person name="Guldener U."/>
        </authorList>
    </citation>
    <scope>NUCLEOTIDE SEQUENCE</scope>
</reference>
<dbReference type="PROSITE" id="PS00798">
    <property type="entry name" value="ALDOKETO_REDUCTASE_1"/>
    <property type="match status" value="1"/>
</dbReference>
<comment type="subcellular location">
    <subcellularLocation>
        <location evidence="1">Cytoplasm</location>
    </subcellularLocation>
</comment>
<accession>A0AAE8SWU1</accession>
<dbReference type="Pfam" id="PF00248">
    <property type="entry name" value="Aldo_ket_red"/>
    <property type="match status" value="1"/>
</dbReference>
<dbReference type="GO" id="GO:0004032">
    <property type="term" value="F:aldose reductase (NADPH) activity"/>
    <property type="evidence" value="ECO:0007669"/>
    <property type="project" value="UniProtKB-ARBA"/>
</dbReference>
<organism evidence="10 11">
    <name type="scientific">Cephalotrichum gorgonifer</name>
    <dbReference type="NCBI Taxonomy" id="2041049"/>
    <lineage>
        <taxon>Eukaryota</taxon>
        <taxon>Fungi</taxon>
        <taxon>Dikarya</taxon>
        <taxon>Ascomycota</taxon>
        <taxon>Pezizomycotina</taxon>
        <taxon>Sordariomycetes</taxon>
        <taxon>Hypocreomycetidae</taxon>
        <taxon>Microascales</taxon>
        <taxon>Microascaceae</taxon>
        <taxon>Cephalotrichum</taxon>
    </lineage>
</organism>
<evidence type="ECO:0000256" key="4">
    <source>
        <dbReference type="ARBA" id="ARBA00022857"/>
    </source>
</evidence>
<evidence type="ECO:0000256" key="5">
    <source>
        <dbReference type="ARBA" id="ARBA00023002"/>
    </source>
</evidence>
<evidence type="ECO:0000256" key="3">
    <source>
        <dbReference type="ARBA" id="ARBA00022490"/>
    </source>
</evidence>
<dbReference type="GO" id="GO:0006066">
    <property type="term" value="P:alcohol metabolic process"/>
    <property type="evidence" value="ECO:0007669"/>
    <property type="project" value="UniProtKB-ARBA"/>
</dbReference>
<feature type="binding site" evidence="7">
    <location>
        <position position="111"/>
    </location>
    <ligand>
        <name>substrate</name>
    </ligand>
</feature>
<dbReference type="PANTHER" id="PTHR43827">
    <property type="entry name" value="2,5-DIKETO-D-GLUCONIC ACID REDUCTASE"/>
    <property type="match status" value="1"/>
</dbReference>
<dbReference type="GO" id="GO:0042843">
    <property type="term" value="P:D-xylose catabolic process"/>
    <property type="evidence" value="ECO:0007669"/>
    <property type="project" value="UniProtKB-ARBA"/>
</dbReference>
<dbReference type="PROSITE" id="PS00063">
    <property type="entry name" value="ALDOKETO_REDUCTASE_3"/>
    <property type="match status" value="1"/>
</dbReference>
<evidence type="ECO:0000256" key="7">
    <source>
        <dbReference type="PIRSR" id="PIRSR000097-2"/>
    </source>
</evidence>
<proteinExistence type="inferred from homology"/>
<dbReference type="EMBL" id="ONZQ02000009">
    <property type="protein sequence ID" value="SPO04048.1"/>
    <property type="molecule type" value="Genomic_DNA"/>
</dbReference>
<dbReference type="Proteomes" id="UP001187682">
    <property type="component" value="Unassembled WGS sequence"/>
</dbReference>
<dbReference type="Gene3D" id="3.20.20.100">
    <property type="entry name" value="NADP-dependent oxidoreductase domain"/>
    <property type="match status" value="1"/>
</dbReference>
<dbReference type="PRINTS" id="PR00069">
    <property type="entry name" value="ALDKETRDTASE"/>
</dbReference>
<keyword evidence="4" id="KW-0521">NADP</keyword>
<evidence type="ECO:0000256" key="1">
    <source>
        <dbReference type="ARBA" id="ARBA00004496"/>
    </source>
</evidence>
<dbReference type="GO" id="GO:0042180">
    <property type="term" value="P:ketone metabolic process"/>
    <property type="evidence" value="ECO:0007669"/>
    <property type="project" value="UniProtKB-ARBA"/>
</dbReference>
<feature type="active site" description="Proton donor" evidence="6">
    <location>
        <position position="55"/>
    </location>
</feature>
<keyword evidence="11" id="KW-1185">Reference proteome</keyword>
<evidence type="ECO:0000313" key="10">
    <source>
        <dbReference type="EMBL" id="SPO04048.1"/>
    </source>
</evidence>
<comment type="similarity">
    <text evidence="2">Belongs to the aldo/keto reductase family.</text>
</comment>
<evidence type="ECO:0000256" key="2">
    <source>
        <dbReference type="ARBA" id="ARBA00007905"/>
    </source>
</evidence>
<dbReference type="GO" id="GO:0033554">
    <property type="term" value="P:cellular response to stress"/>
    <property type="evidence" value="ECO:0007669"/>
    <property type="project" value="UniProtKB-ARBA"/>
</dbReference>
<dbReference type="InterPro" id="IPR036812">
    <property type="entry name" value="NAD(P)_OxRdtase_dom_sf"/>
</dbReference>